<comment type="caution">
    <text evidence="2">The sequence shown here is derived from an EMBL/GenBank/DDBJ whole genome shotgun (WGS) entry which is preliminary data.</text>
</comment>
<evidence type="ECO:0000313" key="2">
    <source>
        <dbReference type="EMBL" id="MBL4936456.1"/>
    </source>
</evidence>
<gene>
    <name evidence="2" type="ORF">JK636_11865</name>
</gene>
<reference evidence="2 3" key="1">
    <citation type="submission" date="2021-01" db="EMBL/GenBank/DDBJ databases">
        <title>Genome public.</title>
        <authorList>
            <person name="Liu C."/>
            <person name="Sun Q."/>
        </authorList>
    </citation>
    <scope>NUCLEOTIDE SEQUENCE [LARGE SCALE GENOMIC DNA]</scope>
    <source>
        <strain evidence="2 3">YIM B02515</strain>
    </source>
</reference>
<dbReference type="InterPro" id="IPR042070">
    <property type="entry name" value="PucR_C-HTH_sf"/>
</dbReference>
<evidence type="ECO:0000259" key="1">
    <source>
        <dbReference type="Pfam" id="PF13556"/>
    </source>
</evidence>
<dbReference type="SUPFAM" id="SSF46689">
    <property type="entry name" value="Homeodomain-like"/>
    <property type="match status" value="1"/>
</dbReference>
<dbReference type="EMBL" id="JAESWC010000004">
    <property type="protein sequence ID" value="MBL4936456.1"/>
    <property type="molecule type" value="Genomic_DNA"/>
</dbReference>
<dbReference type="InterPro" id="IPR009057">
    <property type="entry name" value="Homeodomain-like_sf"/>
</dbReference>
<keyword evidence="3" id="KW-1185">Reference proteome</keyword>
<dbReference type="PANTHER" id="PTHR33744">
    <property type="entry name" value="CARBOHYDRATE DIACID REGULATOR"/>
    <property type="match status" value="1"/>
</dbReference>
<feature type="domain" description="PucR C-terminal helix-turn-helix" evidence="1">
    <location>
        <begin position="251"/>
        <end position="308"/>
    </location>
</feature>
<sequence>MYSFQSFLQDLNLNTGVRFNLKLEDGELFYSSIKNAASSDIVSSIITLGNSRVTLEIPKQFENCTSLLKYTIENKYREFFSMREQSLIEILEGKEVVSDKIGKALPFLSKGCTFFIINVDGSRYEALNIIRQLYTEDEVVSFVYDDNIVVMGVFEEINDHAKSMRESIVSDLYCRCYVSYGNIIFNAKDIKNAYTQAKECLILSKNFGIKEEIFYYDKMLFEKIVYNISVEVKGELLSRFKEKFNLFDSELINTIEEFVNCGLNISDAARKLYVHRNTLIYRLDKITKETGFDIRNFKEATVFIIAFLIWKENNL</sequence>
<dbReference type="InterPro" id="IPR025736">
    <property type="entry name" value="PucR_C-HTH_dom"/>
</dbReference>
<dbReference type="InterPro" id="IPR051448">
    <property type="entry name" value="CdaR-like_regulators"/>
</dbReference>
<proteinExistence type="predicted"/>
<evidence type="ECO:0000313" key="3">
    <source>
        <dbReference type="Proteomes" id="UP000632377"/>
    </source>
</evidence>
<dbReference type="RefSeq" id="WP_202749201.1">
    <property type="nucleotide sequence ID" value="NZ_JAESWC010000004.1"/>
</dbReference>
<organism evidence="2 3">
    <name type="scientific">Clostridium rhizosphaerae</name>
    <dbReference type="NCBI Taxonomy" id="2803861"/>
    <lineage>
        <taxon>Bacteria</taxon>
        <taxon>Bacillati</taxon>
        <taxon>Bacillota</taxon>
        <taxon>Clostridia</taxon>
        <taxon>Eubacteriales</taxon>
        <taxon>Clostridiaceae</taxon>
        <taxon>Clostridium</taxon>
    </lineage>
</organism>
<name>A0ABS1TCU7_9CLOT</name>
<accession>A0ABS1TCU7</accession>
<protein>
    <submittedName>
        <fullName evidence="2">Helix-turn-helix domain-containing protein</fullName>
    </submittedName>
</protein>
<dbReference type="Pfam" id="PF13556">
    <property type="entry name" value="HTH_30"/>
    <property type="match status" value="1"/>
</dbReference>
<dbReference type="Proteomes" id="UP000632377">
    <property type="component" value="Unassembled WGS sequence"/>
</dbReference>
<dbReference type="Gene3D" id="1.10.10.2840">
    <property type="entry name" value="PucR C-terminal helix-turn-helix domain"/>
    <property type="match status" value="1"/>
</dbReference>
<dbReference type="PANTHER" id="PTHR33744:SF16">
    <property type="entry name" value="CARBOHYDRATE DIACID REGULATOR"/>
    <property type="match status" value="1"/>
</dbReference>